<name>A0A1G9YPR4_9EURY</name>
<protein>
    <submittedName>
        <fullName evidence="2">Uncharacterized protein</fullName>
    </submittedName>
</protein>
<dbReference type="AlphaFoldDB" id="A0A1G9YPR4"/>
<feature type="compositionally biased region" description="Acidic residues" evidence="1">
    <location>
        <begin position="26"/>
        <end position="43"/>
    </location>
</feature>
<evidence type="ECO:0000256" key="1">
    <source>
        <dbReference type="SAM" id="MobiDB-lite"/>
    </source>
</evidence>
<keyword evidence="3" id="KW-1185">Reference proteome</keyword>
<organism evidence="2 3">
    <name type="scientific">Haloarchaeobius iranensis</name>
    <dbReference type="NCBI Taxonomy" id="996166"/>
    <lineage>
        <taxon>Archaea</taxon>
        <taxon>Methanobacteriati</taxon>
        <taxon>Methanobacteriota</taxon>
        <taxon>Stenosarchaea group</taxon>
        <taxon>Halobacteria</taxon>
        <taxon>Halobacteriales</taxon>
        <taxon>Halorubellaceae</taxon>
        <taxon>Haloarchaeobius</taxon>
    </lineage>
</organism>
<sequence length="54" mass="6293">MADTKKGRDKKALKEERRQEERVMEAELEAVEESDRENTDEWEGLIGEGNPDDE</sequence>
<evidence type="ECO:0000313" key="2">
    <source>
        <dbReference type="EMBL" id="SDN11199.1"/>
    </source>
</evidence>
<dbReference type="Proteomes" id="UP000199370">
    <property type="component" value="Unassembled WGS sequence"/>
</dbReference>
<dbReference type="InterPro" id="IPR058858">
    <property type="entry name" value="HacaP"/>
</dbReference>
<proteinExistence type="predicted"/>
<dbReference type="RefSeq" id="WP_175526462.1">
    <property type="nucleotide sequence ID" value="NZ_FNIA01000015.1"/>
</dbReference>
<gene>
    <name evidence="2" type="ORF">SAMN05192554_11585</name>
</gene>
<feature type="region of interest" description="Disordered" evidence="1">
    <location>
        <begin position="1"/>
        <end position="54"/>
    </location>
</feature>
<dbReference type="EMBL" id="FNIA01000015">
    <property type="protein sequence ID" value="SDN11199.1"/>
    <property type="molecule type" value="Genomic_DNA"/>
</dbReference>
<evidence type="ECO:0000313" key="3">
    <source>
        <dbReference type="Proteomes" id="UP000199370"/>
    </source>
</evidence>
<dbReference type="Pfam" id="PF26396">
    <property type="entry name" value="HacaP"/>
    <property type="match status" value="1"/>
</dbReference>
<reference evidence="2 3" key="1">
    <citation type="submission" date="2016-10" db="EMBL/GenBank/DDBJ databases">
        <authorList>
            <person name="de Groot N.N."/>
        </authorList>
    </citation>
    <scope>NUCLEOTIDE SEQUENCE [LARGE SCALE GENOMIC DNA]</scope>
    <source>
        <strain evidence="3">EB21,IBRC-M 10013,KCTC 4048</strain>
    </source>
</reference>
<feature type="compositionally biased region" description="Basic and acidic residues" evidence="1">
    <location>
        <begin position="1"/>
        <end position="25"/>
    </location>
</feature>
<accession>A0A1G9YPR4</accession>